<dbReference type="EMBL" id="CM003528">
    <property type="protein sequence ID" value="RCV07046.1"/>
    <property type="molecule type" value="Genomic_DNA"/>
</dbReference>
<sequence length="284" mass="30761">MLAVKTTSTMVPHLGLLNSHSKMSIVEVPSPKDSEIVESLLLDLLDPENKAYALSMLPKKRGMWYSFGTIAALLREIVSVYPALSSPTLSASAATRACNALGLLQTVAAHPETRTSFLEAGIPLYLFPFLNTTSVAKSFEYLRATSLGVLGALAKVATFIVQKIMLDEVGLQHICATLECFFQAASVLASMVIALTEQPSTKLLKLIIGSYLRLTDKPRAFTALRTHLREALRGGTFDNCLMDDPAARHFLDQLLGNLAGPASGTQVVRQAQTMEDPLRQTQVA</sequence>
<gene>
    <name evidence="1" type="ORF">SETIT_1G212600v2</name>
</gene>
<evidence type="ECO:0000313" key="1">
    <source>
        <dbReference type="EMBL" id="RCV07046.1"/>
    </source>
</evidence>
<dbReference type="AlphaFoldDB" id="A0A368PMN2"/>
<dbReference type="Gene3D" id="1.25.10.10">
    <property type="entry name" value="Leucine-rich Repeat Variant"/>
    <property type="match status" value="2"/>
</dbReference>
<reference evidence="1" key="1">
    <citation type="journal article" date="2012" name="Nat. Biotechnol.">
        <title>Reference genome sequence of the model plant Setaria.</title>
        <authorList>
            <person name="Bennetzen J.L."/>
            <person name="Schmutz J."/>
            <person name="Wang H."/>
            <person name="Percifield R."/>
            <person name="Hawkins J."/>
            <person name="Pontaroli A.C."/>
            <person name="Estep M."/>
            <person name="Feng L."/>
            <person name="Vaughn J.N."/>
            <person name="Grimwood J."/>
            <person name="Jenkins J."/>
            <person name="Barry K."/>
            <person name="Lindquist E."/>
            <person name="Hellsten U."/>
            <person name="Deshpande S."/>
            <person name="Wang X."/>
            <person name="Wu X."/>
            <person name="Mitros T."/>
            <person name="Triplett J."/>
            <person name="Yang X."/>
            <person name="Ye C.Y."/>
            <person name="Mauro-Herrera M."/>
            <person name="Wang L."/>
            <person name="Li P."/>
            <person name="Sharma M."/>
            <person name="Sharma R."/>
            <person name="Ronald P.C."/>
            <person name="Panaud O."/>
            <person name="Kellogg E.A."/>
            <person name="Brutnell T.P."/>
            <person name="Doust A.N."/>
            <person name="Tuskan G.A."/>
            <person name="Rokhsar D."/>
            <person name="Devos K.M."/>
        </authorList>
    </citation>
    <scope>NUCLEOTIDE SEQUENCE [LARGE SCALE GENOMIC DNA]</scope>
    <source>
        <strain evidence="1">Yugu1</strain>
    </source>
</reference>
<dbReference type="InterPro" id="IPR007216">
    <property type="entry name" value="CNOT9"/>
</dbReference>
<dbReference type="STRING" id="4555.A0A368PMN2"/>
<dbReference type="InterPro" id="IPR011989">
    <property type="entry name" value="ARM-like"/>
</dbReference>
<dbReference type="OrthoDB" id="1183224at2759"/>
<dbReference type="KEGG" id="sita:101753297"/>
<dbReference type="PANTHER" id="PTHR12262">
    <property type="entry name" value="CCR4-NOT TRANSCRIPTION COMPLEX SUBUNIT 9"/>
    <property type="match status" value="1"/>
</dbReference>
<proteinExistence type="predicted"/>
<dbReference type="GO" id="GO:0006402">
    <property type="term" value="P:mRNA catabolic process"/>
    <property type="evidence" value="ECO:0007669"/>
    <property type="project" value="InterPro"/>
</dbReference>
<evidence type="ECO:0008006" key="2">
    <source>
        <dbReference type="Google" id="ProtNLM"/>
    </source>
</evidence>
<name>A0A368PMN2_SETIT</name>
<organism evidence="1">
    <name type="scientific">Setaria italica</name>
    <name type="common">Foxtail millet</name>
    <name type="synonym">Panicum italicum</name>
    <dbReference type="NCBI Taxonomy" id="4555"/>
    <lineage>
        <taxon>Eukaryota</taxon>
        <taxon>Viridiplantae</taxon>
        <taxon>Streptophyta</taxon>
        <taxon>Embryophyta</taxon>
        <taxon>Tracheophyta</taxon>
        <taxon>Spermatophyta</taxon>
        <taxon>Magnoliopsida</taxon>
        <taxon>Liliopsida</taxon>
        <taxon>Poales</taxon>
        <taxon>Poaceae</taxon>
        <taxon>PACMAD clade</taxon>
        <taxon>Panicoideae</taxon>
        <taxon>Panicodae</taxon>
        <taxon>Paniceae</taxon>
        <taxon>Cenchrinae</taxon>
        <taxon>Setaria</taxon>
    </lineage>
</organism>
<reference evidence="1" key="2">
    <citation type="submission" date="2015-07" db="EMBL/GenBank/DDBJ databases">
        <authorList>
            <person name="Noorani M."/>
        </authorList>
    </citation>
    <scope>NUCLEOTIDE SEQUENCE</scope>
    <source>
        <strain evidence="1">Yugu1</strain>
    </source>
</reference>
<dbReference type="GO" id="GO:0030014">
    <property type="term" value="C:CCR4-NOT complex"/>
    <property type="evidence" value="ECO:0007669"/>
    <property type="project" value="InterPro"/>
</dbReference>
<accession>A0A368PMN2</accession>
<dbReference type="Pfam" id="PF04078">
    <property type="entry name" value="Rcd1"/>
    <property type="match status" value="1"/>
</dbReference>
<protein>
    <recommendedName>
        <fullName evidence="2">Cell differentiation protein rcd1</fullName>
    </recommendedName>
</protein>